<dbReference type="GO" id="GO:1990189">
    <property type="term" value="F:protein N-terminal-serine acetyltransferase activity"/>
    <property type="evidence" value="ECO:0007669"/>
    <property type="project" value="TreeGrafter"/>
</dbReference>
<dbReference type="InterPro" id="IPR000182">
    <property type="entry name" value="GNAT_dom"/>
</dbReference>
<dbReference type="Pfam" id="PF13302">
    <property type="entry name" value="Acetyltransf_3"/>
    <property type="match status" value="1"/>
</dbReference>
<dbReference type="InterPro" id="IPR016181">
    <property type="entry name" value="Acyl_CoA_acyltransferase"/>
</dbReference>
<dbReference type="AlphaFoldDB" id="A0A7X5U893"/>
<dbReference type="Gene3D" id="3.40.630.30">
    <property type="match status" value="1"/>
</dbReference>
<dbReference type="SUPFAM" id="SSF55729">
    <property type="entry name" value="Acyl-CoA N-acyltransferases (Nat)"/>
    <property type="match status" value="1"/>
</dbReference>
<dbReference type="PROSITE" id="PS51186">
    <property type="entry name" value="GNAT"/>
    <property type="match status" value="1"/>
</dbReference>
<dbReference type="PANTHER" id="PTHR43441:SF10">
    <property type="entry name" value="ACETYLTRANSFERASE"/>
    <property type="match status" value="1"/>
</dbReference>
<organism evidence="2 3">
    <name type="scientific">Luteibacter anthropi</name>
    <dbReference type="NCBI Taxonomy" id="564369"/>
    <lineage>
        <taxon>Bacteria</taxon>
        <taxon>Pseudomonadati</taxon>
        <taxon>Pseudomonadota</taxon>
        <taxon>Gammaproteobacteria</taxon>
        <taxon>Lysobacterales</taxon>
        <taxon>Rhodanobacteraceae</taxon>
        <taxon>Luteibacter</taxon>
    </lineage>
</organism>
<dbReference type="InterPro" id="IPR051908">
    <property type="entry name" value="Ribosomal_N-acetyltransferase"/>
</dbReference>
<dbReference type="Proteomes" id="UP000490980">
    <property type="component" value="Unassembled WGS sequence"/>
</dbReference>
<name>A0A7X5U893_9GAMM</name>
<proteinExistence type="predicted"/>
<feature type="domain" description="N-acetyltransferase" evidence="1">
    <location>
        <begin position="55"/>
        <end position="214"/>
    </location>
</feature>
<dbReference type="EMBL" id="JAARLZ010000002">
    <property type="protein sequence ID" value="NII05672.1"/>
    <property type="molecule type" value="Genomic_DNA"/>
</dbReference>
<protein>
    <submittedName>
        <fullName evidence="2">GNAT family N-acetyltransferase</fullName>
    </submittedName>
</protein>
<dbReference type="GO" id="GO:0005737">
    <property type="term" value="C:cytoplasm"/>
    <property type="evidence" value="ECO:0007669"/>
    <property type="project" value="TreeGrafter"/>
</dbReference>
<sequence>MGGSPCEKRWIIRDLARIRDSGMIMPASAISCPGHTGAMTIDTVPYPQDLTDGVVRLRAYRDDDAEALAEAIRESSTSAGRWIPWAHAGYDATTALDWIHQCKQDWLMGVGYEMVIVDASNDRILGGMGVNQRHREHGFANLGYWLRVSARGKGHVTRAGKLALTFAFGPAALSRIEIVAAHDNWPSRKAAKRIGGIFEGLLRNRLIINKTPVDAAMYSVVPGDLQIAAAHILSRSE</sequence>
<evidence type="ECO:0000313" key="3">
    <source>
        <dbReference type="Proteomes" id="UP000490980"/>
    </source>
</evidence>
<evidence type="ECO:0000259" key="1">
    <source>
        <dbReference type="PROSITE" id="PS51186"/>
    </source>
</evidence>
<dbReference type="RefSeq" id="WP_166946762.1">
    <property type="nucleotide sequence ID" value="NZ_JAARLZ010000002.1"/>
</dbReference>
<dbReference type="PANTHER" id="PTHR43441">
    <property type="entry name" value="RIBOSOMAL-PROTEIN-SERINE ACETYLTRANSFERASE"/>
    <property type="match status" value="1"/>
</dbReference>
<accession>A0A7X5U893</accession>
<comment type="caution">
    <text evidence="2">The sequence shown here is derived from an EMBL/GenBank/DDBJ whole genome shotgun (WGS) entry which is preliminary data.</text>
</comment>
<reference evidence="2 3" key="1">
    <citation type="submission" date="2020-03" db="EMBL/GenBank/DDBJ databases">
        <authorList>
            <person name="Lai Q."/>
        </authorList>
    </citation>
    <scope>NUCLEOTIDE SEQUENCE [LARGE SCALE GENOMIC DNA]</scope>
    <source>
        <strain evidence="2 3">CCUG 25036</strain>
    </source>
</reference>
<evidence type="ECO:0000313" key="2">
    <source>
        <dbReference type="EMBL" id="NII05672.1"/>
    </source>
</evidence>
<dbReference type="GO" id="GO:0008999">
    <property type="term" value="F:protein-N-terminal-alanine acetyltransferase activity"/>
    <property type="evidence" value="ECO:0007669"/>
    <property type="project" value="TreeGrafter"/>
</dbReference>
<gene>
    <name evidence="2" type="ORF">HBF25_04615</name>
</gene>
<keyword evidence="2" id="KW-0808">Transferase</keyword>
<keyword evidence="3" id="KW-1185">Reference proteome</keyword>